<evidence type="ECO:0000256" key="4">
    <source>
        <dbReference type="ARBA" id="ARBA00023026"/>
    </source>
</evidence>
<protein>
    <recommendedName>
        <fullName evidence="8">Zn(2)-C6 fungal-type domain-containing protein</fullName>
    </recommendedName>
</protein>
<evidence type="ECO:0000256" key="3">
    <source>
        <dbReference type="ARBA" id="ARBA00023015"/>
    </source>
</evidence>
<dbReference type="Proteomes" id="UP000803844">
    <property type="component" value="Unassembled WGS sequence"/>
</dbReference>
<dbReference type="GeneID" id="63833674"/>
<dbReference type="SMART" id="SM00066">
    <property type="entry name" value="GAL4"/>
    <property type="match status" value="1"/>
</dbReference>
<dbReference type="GO" id="GO:0006351">
    <property type="term" value="P:DNA-templated transcription"/>
    <property type="evidence" value="ECO:0007669"/>
    <property type="project" value="InterPro"/>
</dbReference>
<dbReference type="InterPro" id="IPR001138">
    <property type="entry name" value="Zn2Cys6_DnaBD"/>
</dbReference>
<keyword evidence="2" id="KW-0479">Metal-binding</keyword>
<keyword evidence="6" id="KW-0539">Nucleus</keyword>
<gene>
    <name evidence="9" type="ORF">M406DRAFT_248587</name>
</gene>
<keyword evidence="5" id="KW-0804">Transcription</keyword>
<dbReference type="SUPFAM" id="SSF57701">
    <property type="entry name" value="Zn2/Cys6 DNA-binding domain"/>
    <property type="match status" value="1"/>
</dbReference>
<feature type="region of interest" description="Disordered" evidence="7">
    <location>
        <begin position="164"/>
        <end position="211"/>
    </location>
</feature>
<dbReference type="GO" id="GO:0008270">
    <property type="term" value="F:zinc ion binding"/>
    <property type="evidence" value="ECO:0007669"/>
    <property type="project" value="InterPro"/>
</dbReference>
<sequence length="735" mass="81495">MPVAAGTGSSPARSSMEGSDEDSPGGHPQGNRFGDPLSDEFGLSFEPGDGTDLGGKPREDKADSAPAWSELKTKAGKERKRLPLACTACRRKKVRCSGEKPACKHCTRGRVPCVYKHSTRKAAPRTDYMAMLDKRLKRMEERIIKAVPRNEQEGIASSVPRANVRPAIPGTASSGKGPKKRGADEAFAGPDLDSWAKTPKKQSLGNPADPNLLLSVHESEETRLLQEGLGALPSRDIQEHLADVFFDHVYGQAYHILHKPSFMRKLRAGALPPVLVLSVCAIAARFSNHPELTTKKRPEYLRGEEWASTARDIVNKRYDWSNITILICLLILGLHEFATCQGSRSWALGGQAIRMAFALQLHKDLDHDPARPNVPLSFVDREIRRRTMWACFLMDRFHSSGRDRPSFIKEEMLRIPLPVKEKNFQLDMPALTENLQGEVPGAAGAEDGAEASNAKENMGVAAYLIKAISIWGRIVSHMNQGGKDLDVKSLWDPDSEYTRLANEAEEMATSLPESLVYNSANLHVHDTESLANQFILLHIAIQQNILFLNRFATSPSSANTAEVPPTPFVINAGKKAYDAADRISEILKESESYFVTAPFVGYCAFLSSTVHVIGSYTSNPTIQANSRHNLGININFLSRMKRYWGMFSYMIDNLRDQFRNCAETSVRGNLPNGSSPSIASIFQYGDWFDRYPHGVSQSDFADPAIHKKKEEGEDAALEQKSELRTVEEYITEFPP</sequence>
<comment type="subcellular location">
    <subcellularLocation>
        <location evidence="1">Nucleus</location>
    </subcellularLocation>
</comment>
<evidence type="ECO:0000256" key="1">
    <source>
        <dbReference type="ARBA" id="ARBA00004123"/>
    </source>
</evidence>
<proteinExistence type="predicted"/>
<feature type="region of interest" description="Disordered" evidence="7">
    <location>
        <begin position="1"/>
        <end position="76"/>
    </location>
</feature>
<evidence type="ECO:0000313" key="9">
    <source>
        <dbReference type="EMBL" id="KAF3770217.1"/>
    </source>
</evidence>
<name>A0A9P4YC81_CRYP1</name>
<dbReference type="PANTHER" id="PTHR47338">
    <property type="entry name" value="ZN(II)2CYS6 TRANSCRIPTION FACTOR (EUROFUNG)-RELATED"/>
    <property type="match status" value="1"/>
</dbReference>
<feature type="domain" description="Zn(2)-C6 fungal-type" evidence="8">
    <location>
        <begin position="85"/>
        <end position="115"/>
    </location>
</feature>
<dbReference type="Pfam" id="PF00172">
    <property type="entry name" value="Zn_clus"/>
    <property type="match status" value="1"/>
</dbReference>
<dbReference type="InterPro" id="IPR036864">
    <property type="entry name" value="Zn2-C6_fun-type_DNA-bd_sf"/>
</dbReference>
<feature type="compositionally biased region" description="Polar residues" evidence="7">
    <location>
        <begin position="7"/>
        <end position="17"/>
    </location>
</feature>
<keyword evidence="10" id="KW-1185">Reference proteome</keyword>
<evidence type="ECO:0000256" key="5">
    <source>
        <dbReference type="ARBA" id="ARBA00023163"/>
    </source>
</evidence>
<keyword evidence="4" id="KW-0843">Virulence</keyword>
<evidence type="ECO:0000256" key="2">
    <source>
        <dbReference type="ARBA" id="ARBA00022723"/>
    </source>
</evidence>
<dbReference type="GO" id="GO:0000981">
    <property type="term" value="F:DNA-binding transcription factor activity, RNA polymerase II-specific"/>
    <property type="evidence" value="ECO:0007669"/>
    <property type="project" value="InterPro"/>
</dbReference>
<dbReference type="CDD" id="cd00067">
    <property type="entry name" value="GAL4"/>
    <property type="match status" value="1"/>
</dbReference>
<accession>A0A9P4YC81</accession>
<dbReference type="PROSITE" id="PS00463">
    <property type="entry name" value="ZN2_CY6_FUNGAL_1"/>
    <property type="match status" value="1"/>
</dbReference>
<dbReference type="OrthoDB" id="39175at2759"/>
<dbReference type="Gene3D" id="4.10.240.10">
    <property type="entry name" value="Zn(2)-C6 fungal-type DNA-binding domain"/>
    <property type="match status" value="1"/>
</dbReference>
<dbReference type="Pfam" id="PF04082">
    <property type="entry name" value="Fungal_trans"/>
    <property type="match status" value="1"/>
</dbReference>
<dbReference type="InterPro" id="IPR050815">
    <property type="entry name" value="TF_fung"/>
</dbReference>
<evidence type="ECO:0000259" key="8">
    <source>
        <dbReference type="PROSITE" id="PS50048"/>
    </source>
</evidence>
<dbReference type="InterPro" id="IPR007219">
    <property type="entry name" value="XnlR_reg_dom"/>
</dbReference>
<evidence type="ECO:0000256" key="6">
    <source>
        <dbReference type="ARBA" id="ARBA00023242"/>
    </source>
</evidence>
<dbReference type="CDD" id="cd12148">
    <property type="entry name" value="fungal_TF_MHR"/>
    <property type="match status" value="1"/>
</dbReference>
<dbReference type="GO" id="GO:0005634">
    <property type="term" value="C:nucleus"/>
    <property type="evidence" value="ECO:0007669"/>
    <property type="project" value="UniProtKB-SubCell"/>
</dbReference>
<dbReference type="PRINTS" id="PR00755">
    <property type="entry name" value="AFLATOXINBRP"/>
</dbReference>
<evidence type="ECO:0000313" key="10">
    <source>
        <dbReference type="Proteomes" id="UP000803844"/>
    </source>
</evidence>
<keyword evidence="3" id="KW-0805">Transcription regulation</keyword>
<evidence type="ECO:0000256" key="7">
    <source>
        <dbReference type="SAM" id="MobiDB-lite"/>
    </source>
</evidence>
<organism evidence="9 10">
    <name type="scientific">Cryphonectria parasitica (strain ATCC 38755 / EP155)</name>
    <dbReference type="NCBI Taxonomy" id="660469"/>
    <lineage>
        <taxon>Eukaryota</taxon>
        <taxon>Fungi</taxon>
        <taxon>Dikarya</taxon>
        <taxon>Ascomycota</taxon>
        <taxon>Pezizomycotina</taxon>
        <taxon>Sordariomycetes</taxon>
        <taxon>Sordariomycetidae</taxon>
        <taxon>Diaporthales</taxon>
        <taxon>Cryphonectriaceae</taxon>
        <taxon>Cryphonectria-Endothia species complex</taxon>
        <taxon>Cryphonectria</taxon>
    </lineage>
</organism>
<dbReference type="RefSeq" id="XP_040781178.1">
    <property type="nucleotide sequence ID" value="XM_040916545.1"/>
</dbReference>
<dbReference type="AlphaFoldDB" id="A0A9P4YC81"/>
<dbReference type="EMBL" id="MU032344">
    <property type="protein sequence ID" value="KAF3770217.1"/>
    <property type="molecule type" value="Genomic_DNA"/>
</dbReference>
<dbReference type="SMART" id="SM00906">
    <property type="entry name" value="Fungal_trans"/>
    <property type="match status" value="1"/>
</dbReference>
<dbReference type="PROSITE" id="PS50048">
    <property type="entry name" value="ZN2_CY6_FUNGAL_2"/>
    <property type="match status" value="1"/>
</dbReference>
<reference evidence="9" key="1">
    <citation type="journal article" date="2020" name="Phytopathology">
        <title>Genome sequence of the chestnut blight fungus Cryphonectria parasitica EP155: A fundamental resource for an archetypical invasive plant pathogen.</title>
        <authorList>
            <person name="Crouch J.A."/>
            <person name="Dawe A."/>
            <person name="Aerts A."/>
            <person name="Barry K."/>
            <person name="Churchill A.C.L."/>
            <person name="Grimwood J."/>
            <person name="Hillman B."/>
            <person name="Milgroom M.G."/>
            <person name="Pangilinan J."/>
            <person name="Smith M."/>
            <person name="Salamov A."/>
            <person name="Schmutz J."/>
            <person name="Yadav J."/>
            <person name="Grigoriev I.V."/>
            <person name="Nuss D."/>
        </authorList>
    </citation>
    <scope>NUCLEOTIDE SEQUENCE</scope>
    <source>
        <strain evidence="9">EP155</strain>
    </source>
</reference>
<comment type="caution">
    <text evidence="9">The sequence shown here is derived from an EMBL/GenBank/DDBJ whole genome shotgun (WGS) entry which is preliminary data.</text>
</comment>
<dbReference type="PANTHER" id="PTHR47338:SF27">
    <property type="entry name" value="ZN(II)2CYS6 TRANSCRIPTION FACTOR (EUROFUNG)"/>
    <property type="match status" value="1"/>
</dbReference>
<dbReference type="GO" id="GO:0003677">
    <property type="term" value="F:DNA binding"/>
    <property type="evidence" value="ECO:0007669"/>
    <property type="project" value="InterPro"/>
</dbReference>
<feature type="non-terminal residue" evidence="9">
    <location>
        <position position="735"/>
    </location>
</feature>